<accession>A0ABX1KEI9</accession>
<dbReference type="RefSeq" id="WP_168913059.1">
    <property type="nucleotide sequence ID" value="NZ_JABACI010000004.1"/>
</dbReference>
<protein>
    <submittedName>
        <fullName evidence="3">Uncharacterized protein</fullName>
    </submittedName>
</protein>
<keyword evidence="2" id="KW-0812">Transmembrane</keyword>
<reference evidence="3 4" key="1">
    <citation type="submission" date="2020-04" db="EMBL/GenBank/DDBJ databases">
        <title>CFH 90308 Microbacterium sp.</title>
        <authorList>
            <person name="Nie G."/>
            <person name="Ming H."/>
            <person name="Xia T."/>
        </authorList>
    </citation>
    <scope>NUCLEOTIDE SEQUENCE [LARGE SCALE GENOMIC DNA]</scope>
    <source>
        <strain evidence="3 4">CFH 90308</strain>
    </source>
</reference>
<evidence type="ECO:0000313" key="3">
    <source>
        <dbReference type="EMBL" id="NLP84723.1"/>
    </source>
</evidence>
<keyword evidence="4" id="KW-1185">Reference proteome</keyword>
<gene>
    <name evidence="3" type="ORF">HF576_12760</name>
</gene>
<organism evidence="3 4">
    <name type="scientific">Microbacterium salsuginis</name>
    <dbReference type="NCBI Taxonomy" id="2722803"/>
    <lineage>
        <taxon>Bacteria</taxon>
        <taxon>Bacillati</taxon>
        <taxon>Actinomycetota</taxon>
        <taxon>Actinomycetes</taxon>
        <taxon>Micrococcales</taxon>
        <taxon>Microbacteriaceae</taxon>
        <taxon>Microbacterium</taxon>
    </lineage>
</organism>
<feature type="compositionally biased region" description="Basic and acidic residues" evidence="1">
    <location>
        <begin position="39"/>
        <end position="52"/>
    </location>
</feature>
<evidence type="ECO:0000313" key="4">
    <source>
        <dbReference type="Proteomes" id="UP001429745"/>
    </source>
</evidence>
<feature type="compositionally biased region" description="Low complexity" evidence="1">
    <location>
        <begin position="54"/>
        <end position="69"/>
    </location>
</feature>
<feature type="region of interest" description="Disordered" evidence="1">
    <location>
        <begin position="1"/>
        <end position="27"/>
    </location>
</feature>
<sequence>MSREPDDELRALRKRAYGRDADIDGDPIALRRLRELEEEAHRRLPDGPEPGERAATPADSDAPATTPAAGIRSPVDPLTTEDAAVLVSAQDDGPDSALVDPAAERADGVAEPVDGAGESAKSSSPAWWRRRSTLLWSAAVVGALVVGAAAALWVSQQQGRVAVLQQADVEDWPRNVVGEPPDGSRLFEDFLGLTVVIMPQSFGGGDETECLYVLESGGQGFMSTIGCSAGGFPATAALAVTARAPDELRERFADGTALQFVLTDSQVHVYADEP</sequence>
<keyword evidence="2" id="KW-1133">Transmembrane helix</keyword>
<feature type="region of interest" description="Disordered" evidence="1">
    <location>
        <begin position="39"/>
        <end position="81"/>
    </location>
</feature>
<dbReference type="EMBL" id="JABACI010000004">
    <property type="protein sequence ID" value="NLP84723.1"/>
    <property type="molecule type" value="Genomic_DNA"/>
</dbReference>
<feature type="transmembrane region" description="Helical" evidence="2">
    <location>
        <begin position="134"/>
        <end position="154"/>
    </location>
</feature>
<keyword evidence="2" id="KW-0472">Membrane</keyword>
<feature type="compositionally biased region" description="Basic and acidic residues" evidence="1">
    <location>
        <begin position="1"/>
        <end position="22"/>
    </location>
</feature>
<name>A0ABX1KEI9_9MICO</name>
<evidence type="ECO:0000256" key="2">
    <source>
        <dbReference type="SAM" id="Phobius"/>
    </source>
</evidence>
<dbReference type="Proteomes" id="UP001429745">
    <property type="component" value="Unassembled WGS sequence"/>
</dbReference>
<proteinExistence type="predicted"/>
<comment type="caution">
    <text evidence="3">The sequence shown here is derived from an EMBL/GenBank/DDBJ whole genome shotgun (WGS) entry which is preliminary data.</text>
</comment>
<evidence type="ECO:0000256" key="1">
    <source>
        <dbReference type="SAM" id="MobiDB-lite"/>
    </source>
</evidence>